<name>A0A502CTQ0_9MICO</name>
<organism evidence="1 2">
    <name type="scientific">Pedococcus bigeumensis</name>
    <dbReference type="NCBI Taxonomy" id="433644"/>
    <lineage>
        <taxon>Bacteria</taxon>
        <taxon>Bacillati</taxon>
        <taxon>Actinomycetota</taxon>
        <taxon>Actinomycetes</taxon>
        <taxon>Micrococcales</taxon>
        <taxon>Intrasporangiaceae</taxon>
        <taxon>Pedococcus</taxon>
    </lineage>
</organism>
<dbReference type="OrthoDB" id="3782133at2"/>
<protein>
    <submittedName>
        <fullName evidence="1">Uncharacterized protein</fullName>
    </submittedName>
</protein>
<gene>
    <name evidence="1" type="ORF">EAH86_12560</name>
</gene>
<sequence>MATTTLHQQEAVLLAHALVARLADDAGARILFIKGPTAVALGVRPDRPSTDVDVLADRGGFDALCAALEGCGWQRRNTGTGLRRAADLAFEHSAHFIHPEWPCDLDVHYSFPGFLASEAEVFEALWASHTTVEIAGRAVPSPSASGQALVVALHALRDPDKATSQQDLGHLATALGHLDEGQKHDLVELALAAGAADTARPLLLSAGADLPAPADSRLLHSWELRQRYAEAAGSLWIEQLSRATWRERPGVLMRAAVPRREELLSSHLVDSASRKDVAVLHLRRWRHGIATLPRSMSVVRELRRSFRG</sequence>
<dbReference type="InterPro" id="IPR039498">
    <property type="entry name" value="NTP_transf_5"/>
</dbReference>
<reference evidence="1 2" key="1">
    <citation type="journal article" date="2019" name="Environ. Microbiol.">
        <title>Species interactions and distinct microbial communities in high Arctic permafrost affected cryosols are associated with the CH4 and CO2 gas fluxes.</title>
        <authorList>
            <person name="Altshuler I."/>
            <person name="Hamel J."/>
            <person name="Turney S."/>
            <person name="Magnuson E."/>
            <person name="Levesque R."/>
            <person name="Greer C."/>
            <person name="Whyte L.G."/>
        </authorList>
    </citation>
    <scope>NUCLEOTIDE SEQUENCE [LARGE SCALE GENOMIC DNA]</scope>
    <source>
        <strain evidence="1 2">S9.3A</strain>
    </source>
</reference>
<evidence type="ECO:0000313" key="1">
    <source>
        <dbReference type="EMBL" id="TPG16064.1"/>
    </source>
</evidence>
<accession>A0A502CTQ0</accession>
<dbReference type="EMBL" id="RCZM01000004">
    <property type="protein sequence ID" value="TPG16064.1"/>
    <property type="molecule type" value="Genomic_DNA"/>
</dbReference>
<dbReference type="Proteomes" id="UP000317722">
    <property type="component" value="Unassembled WGS sequence"/>
</dbReference>
<dbReference type="Gene3D" id="3.30.460.40">
    <property type="match status" value="1"/>
</dbReference>
<dbReference type="Pfam" id="PF14907">
    <property type="entry name" value="NTP_transf_5"/>
    <property type="match status" value="1"/>
</dbReference>
<dbReference type="AlphaFoldDB" id="A0A502CTQ0"/>
<dbReference type="RefSeq" id="WP_140741215.1">
    <property type="nucleotide sequence ID" value="NZ_RCZM01000004.1"/>
</dbReference>
<keyword evidence="2" id="KW-1185">Reference proteome</keyword>
<evidence type="ECO:0000313" key="2">
    <source>
        <dbReference type="Proteomes" id="UP000317722"/>
    </source>
</evidence>
<proteinExistence type="predicted"/>
<comment type="caution">
    <text evidence="1">The sequence shown here is derived from an EMBL/GenBank/DDBJ whole genome shotgun (WGS) entry which is preliminary data.</text>
</comment>